<evidence type="ECO:0008006" key="3">
    <source>
        <dbReference type="Google" id="ProtNLM"/>
    </source>
</evidence>
<dbReference type="GO" id="GO:0016740">
    <property type="term" value="F:transferase activity"/>
    <property type="evidence" value="ECO:0007669"/>
    <property type="project" value="TreeGrafter"/>
</dbReference>
<evidence type="ECO:0000313" key="2">
    <source>
        <dbReference type="Proteomes" id="UP000001520"/>
    </source>
</evidence>
<reference evidence="1 2" key="1">
    <citation type="journal article" date="2010" name="DNA Res.">
        <title>Bacterial lifestyle in a deep-sea hydrothermal vent chimney revealed by the genome sequence of the thermophilic bacterium Deferribacter desulfuricans SSM1.</title>
        <authorList>
            <person name="Takaki Y."/>
            <person name="Shimamura S."/>
            <person name="Nakagawa S."/>
            <person name="Fukuhara Y."/>
            <person name="Horikawa H."/>
            <person name="Ankai A."/>
            <person name="Harada T."/>
            <person name="Hosoyama A."/>
            <person name="Oguchi A."/>
            <person name="Fukui S."/>
            <person name="Fujita N."/>
            <person name="Takami H."/>
            <person name="Takai K."/>
        </authorList>
    </citation>
    <scope>NUCLEOTIDE SEQUENCE [LARGE SCALE GENOMIC DNA]</scope>
    <source>
        <strain evidence="2">DSM 14783 / JCM 11476 / NBRC 101012 / SSM1</strain>
    </source>
</reference>
<dbReference type="RefSeq" id="WP_013007504.1">
    <property type="nucleotide sequence ID" value="NC_013939.1"/>
</dbReference>
<dbReference type="PANTHER" id="PTHR13754:SF13">
    <property type="entry name" value="METALLO-BETA-LACTAMASE SUPERFAMILY PROTEIN (AFU_ORTHOLOGUE AFUA_3G07630)"/>
    <property type="match status" value="1"/>
</dbReference>
<dbReference type="EMBL" id="AP011529">
    <property type="protein sequence ID" value="BAI80256.1"/>
    <property type="molecule type" value="Genomic_DNA"/>
</dbReference>
<protein>
    <recommendedName>
        <fullName evidence="3">Metallo-beta-lactamase domain-containing protein</fullName>
    </recommendedName>
</protein>
<accession>D3PCD3</accession>
<dbReference type="PANTHER" id="PTHR13754">
    <property type="entry name" value="METALLO-BETA-LACTAMASE SUPERFAMILY PROTEIN"/>
    <property type="match status" value="1"/>
</dbReference>
<keyword evidence="2" id="KW-1185">Reference proteome</keyword>
<dbReference type="AlphaFoldDB" id="D3PCD3"/>
<evidence type="ECO:0000313" key="1">
    <source>
        <dbReference type="EMBL" id="BAI80256.1"/>
    </source>
</evidence>
<organism evidence="1 2">
    <name type="scientific">Deferribacter desulfuricans (strain DSM 14783 / JCM 11476 / NBRC 101012 / SSM1)</name>
    <dbReference type="NCBI Taxonomy" id="639282"/>
    <lineage>
        <taxon>Bacteria</taxon>
        <taxon>Pseudomonadati</taxon>
        <taxon>Deferribacterota</taxon>
        <taxon>Deferribacteres</taxon>
        <taxon>Deferribacterales</taxon>
        <taxon>Deferribacteraceae</taxon>
        <taxon>Deferribacter</taxon>
    </lineage>
</organism>
<dbReference type="eggNOG" id="COG1237">
    <property type="taxonomic scope" value="Bacteria"/>
</dbReference>
<proteinExistence type="predicted"/>
<sequence length="289" mass="32764">MSKVDKLKITCISETSWFDTDKLLEDIKKHGGMDTDQYIIDWDNKNSGGYSALIEYEKDNEKKYLLFDVGWNEKYMDYCFAREGVDKLLKDGLLNDVFISHEHMDHYWGLRSVTKIRNDFNLYIPKGFSEKGYKLLEEAGFKGNLIEVGDDNQFDEVYSLIFELDIILNVKNEQVLAFDVKDKGVVTVTGCCHPGVNNMLDKVSKTVGDNLYGLYGGLHISLLEDWNDDKKNEIERLKSKGLKKVAANHCTGKIAVEAMIEAGIPVVRGSAKFGSMSDLYVGNGDFVEF</sequence>
<dbReference type="KEGG" id="ddf:DEFDS_0778"/>
<name>D3PCD3_DEFDS</name>
<gene>
    <name evidence="1" type="ordered locus">DEFDS_0778</name>
</gene>
<dbReference type="STRING" id="639282.DEFDS_0778"/>
<dbReference type="Proteomes" id="UP000001520">
    <property type="component" value="Chromosome"/>
</dbReference>
<dbReference type="SUPFAM" id="SSF56281">
    <property type="entry name" value="Metallo-hydrolase/oxidoreductase"/>
    <property type="match status" value="1"/>
</dbReference>
<dbReference type="OrthoDB" id="9803916at2"/>
<dbReference type="HOGENOM" id="CLU_841274_0_0_0"/>
<dbReference type="InterPro" id="IPR052926">
    <property type="entry name" value="Metallo-beta-lactamase_dom"/>
</dbReference>
<dbReference type="InterPro" id="IPR036866">
    <property type="entry name" value="RibonucZ/Hydroxyglut_hydro"/>
</dbReference>
<dbReference type="Gene3D" id="3.60.15.10">
    <property type="entry name" value="Ribonuclease Z/Hydroxyacylglutathione hydrolase-like"/>
    <property type="match status" value="2"/>
</dbReference>